<dbReference type="OrthoDB" id="1444189at2"/>
<dbReference type="AlphaFoldDB" id="A0A179DDK7"/>
<proteinExistence type="predicted"/>
<name>A0A179DDK7_9SPHI</name>
<comment type="caution">
    <text evidence="2">The sequence shown here is derived from an EMBL/GenBank/DDBJ whole genome shotgun (WGS) entry which is preliminary data.</text>
</comment>
<reference evidence="2 3" key="1">
    <citation type="submission" date="2016-04" db="EMBL/GenBank/DDBJ databases">
        <authorList>
            <person name="Evans L.H."/>
            <person name="Alamgir A."/>
            <person name="Owens N."/>
            <person name="Weber N.D."/>
            <person name="Virtaneva K."/>
            <person name="Barbian K."/>
            <person name="Babar A."/>
            <person name="Rosenke K."/>
        </authorList>
    </citation>
    <scope>NUCLEOTIDE SEQUENCE [LARGE SCALE GENOMIC DNA]</scope>
    <source>
        <strain evidence="2 3">CCM 8644</strain>
    </source>
</reference>
<protein>
    <recommendedName>
        <fullName evidence="4">DUF5004 domain-containing protein</fullName>
    </recommendedName>
</protein>
<feature type="chain" id="PRO_5008100394" description="DUF5004 domain-containing protein" evidence="1">
    <location>
        <begin position="22"/>
        <end position="185"/>
    </location>
</feature>
<evidence type="ECO:0008006" key="4">
    <source>
        <dbReference type="Google" id="ProtNLM"/>
    </source>
</evidence>
<dbReference type="PROSITE" id="PS51257">
    <property type="entry name" value="PROKAR_LIPOPROTEIN"/>
    <property type="match status" value="1"/>
</dbReference>
<dbReference type="Proteomes" id="UP000078459">
    <property type="component" value="Unassembled WGS sequence"/>
</dbReference>
<organism evidence="2 3">
    <name type="scientific">Pedobacter psychrophilus</name>
    <dbReference type="NCBI Taxonomy" id="1826909"/>
    <lineage>
        <taxon>Bacteria</taxon>
        <taxon>Pseudomonadati</taxon>
        <taxon>Bacteroidota</taxon>
        <taxon>Sphingobacteriia</taxon>
        <taxon>Sphingobacteriales</taxon>
        <taxon>Sphingobacteriaceae</taxon>
        <taxon>Pedobacter</taxon>
    </lineage>
</organism>
<sequence length="185" mass="21094">MKKVKKSNLRNLVLLGPLLFASIIISSCDKLKDLEPKSFAEVFEGKIAGDWIVDTIKYTSFDVNDKQTSEIIIPSGKITFVKTDDSKGKDIRIAQGYMYNTYLQNGKTIKDTMAYSYDVNSKIEVAYFIIHTRGTDKTFIASPSAIYDIKEVSKNVFNIERKERLVSTVNGQFYGYLRSVFKMHK</sequence>
<evidence type="ECO:0000313" key="3">
    <source>
        <dbReference type="Proteomes" id="UP000078459"/>
    </source>
</evidence>
<accession>A0A179DDK7</accession>
<keyword evidence="1" id="KW-0732">Signal</keyword>
<reference evidence="2 3" key="2">
    <citation type="submission" date="2016-06" db="EMBL/GenBank/DDBJ databases">
        <title>Pedobacter psychrophilus sp. nov., isolated from Antarctic fragmentary rock.</title>
        <authorList>
            <person name="Svec P."/>
        </authorList>
    </citation>
    <scope>NUCLEOTIDE SEQUENCE [LARGE SCALE GENOMIC DNA]</scope>
    <source>
        <strain evidence="2 3">CCM 8644</strain>
    </source>
</reference>
<evidence type="ECO:0000313" key="2">
    <source>
        <dbReference type="EMBL" id="OAQ39116.1"/>
    </source>
</evidence>
<dbReference type="STRING" id="1826909.A5893_10625"/>
<evidence type="ECO:0000256" key="1">
    <source>
        <dbReference type="SAM" id="SignalP"/>
    </source>
</evidence>
<keyword evidence="3" id="KW-1185">Reference proteome</keyword>
<gene>
    <name evidence="2" type="ORF">A5893_10625</name>
</gene>
<feature type="signal peptide" evidence="1">
    <location>
        <begin position="1"/>
        <end position="21"/>
    </location>
</feature>
<dbReference type="RefSeq" id="WP_068822643.1">
    <property type="nucleotide sequence ID" value="NZ_LWHJ01000028.1"/>
</dbReference>
<dbReference type="EMBL" id="LWHJ01000028">
    <property type="protein sequence ID" value="OAQ39116.1"/>
    <property type="molecule type" value="Genomic_DNA"/>
</dbReference>